<feature type="compositionally biased region" description="Pro residues" evidence="4">
    <location>
        <begin position="672"/>
        <end position="681"/>
    </location>
</feature>
<feature type="compositionally biased region" description="Basic and acidic residues" evidence="4">
    <location>
        <begin position="1583"/>
        <end position="1601"/>
    </location>
</feature>
<feature type="compositionally biased region" description="Polar residues" evidence="4">
    <location>
        <begin position="1558"/>
        <end position="1575"/>
    </location>
</feature>
<feature type="compositionally biased region" description="Polar residues" evidence="4">
    <location>
        <begin position="871"/>
        <end position="881"/>
    </location>
</feature>
<keyword evidence="3" id="KW-0206">Cytoskeleton</keyword>
<dbReference type="GO" id="GO:0005856">
    <property type="term" value="C:cytoskeleton"/>
    <property type="evidence" value="ECO:0007669"/>
    <property type="project" value="UniProtKB-SubCell"/>
</dbReference>
<feature type="compositionally biased region" description="Basic and acidic residues" evidence="4">
    <location>
        <begin position="2582"/>
        <end position="2604"/>
    </location>
</feature>
<feature type="compositionally biased region" description="Low complexity" evidence="4">
    <location>
        <begin position="1006"/>
        <end position="1020"/>
    </location>
</feature>
<dbReference type="InterPro" id="IPR001611">
    <property type="entry name" value="Leu-rich_rpt"/>
</dbReference>
<dbReference type="PANTHER" id="PTHR24107">
    <property type="entry name" value="YNEIN REGULATORY COMPLEX SUBUNIT 5"/>
    <property type="match status" value="1"/>
</dbReference>
<feature type="compositionally biased region" description="Basic and acidic residues" evidence="4">
    <location>
        <begin position="2490"/>
        <end position="2499"/>
    </location>
</feature>
<feature type="compositionally biased region" description="Basic and acidic residues" evidence="4">
    <location>
        <begin position="2303"/>
        <end position="2314"/>
    </location>
</feature>
<feature type="compositionally biased region" description="Basic and acidic residues" evidence="4">
    <location>
        <begin position="1941"/>
        <end position="1970"/>
    </location>
</feature>
<feature type="compositionally biased region" description="Basic and acidic residues" evidence="4">
    <location>
        <begin position="1297"/>
        <end position="1307"/>
    </location>
</feature>
<feature type="compositionally biased region" description="Polar residues" evidence="4">
    <location>
        <begin position="2569"/>
        <end position="2578"/>
    </location>
</feature>
<dbReference type="VEuPathDB" id="FungiDB:H257_18260"/>
<dbReference type="SUPFAM" id="SSF52047">
    <property type="entry name" value="RNI-like"/>
    <property type="match status" value="1"/>
</dbReference>
<comment type="caution">
    <text evidence="5">The sequence shown here is derived from an EMBL/GenBank/DDBJ whole genome shotgun (WGS) entry which is preliminary data.</text>
</comment>
<dbReference type="SMART" id="SM00368">
    <property type="entry name" value="LRR_RI"/>
    <property type="match status" value="5"/>
</dbReference>
<evidence type="ECO:0000313" key="5">
    <source>
        <dbReference type="EMBL" id="RHY19965.1"/>
    </source>
</evidence>
<feature type="compositionally biased region" description="Polar residues" evidence="4">
    <location>
        <begin position="1720"/>
        <end position="1733"/>
    </location>
</feature>
<feature type="compositionally biased region" description="Basic residues" evidence="4">
    <location>
        <begin position="841"/>
        <end position="852"/>
    </location>
</feature>
<feature type="compositionally biased region" description="Polar residues" evidence="4">
    <location>
        <begin position="1886"/>
        <end position="1903"/>
    </location>
</feature>
<feature type="region of interest" description="Disordered" evidence="4">
    <location>
        <begin position="1"/>
        <end position="41"/>
    </location>
</feature>
<feature type="region of interest" description="Disordered" evidence="4">
    <location>
        <begin position="2038"/>
        <end position="2070"/>
    </location>
</feature>
<dbReference type="SUPFAM" id="SSF63748">
    <property type="entry name" value="Tudor/PWWP/MBT"/>
    <property type="match status" value="1"/>
</dbReference>
<feature type="compositionally biased region" description="Acidic residues" evidence="4">
    <location>
        <begin position="1369"/>
        <end position="1380"/>
    </location>
</feature>
<keyword evidence="2" id="KW-0963">Cytoplasm</keyword>
<dbReference type="Gene3D" id="2.30.30.140">
    <property type="match status" value="1"/>
</dbReference>
<feature type="compositionally biased region" description="Basic and acidic residues" evidence="4">
    <location>
        <begin position="449"/>
        <end position="468"/>
    </location>
</feature>
<feature type="region of interest" description="Disordered" evidence="4">
    <location>
        <begin position="1719"/>
        <end position="2013"/>
    </location>
</feature>
<feature type="compositionally biased region" description="Low complexity" evidence="4">
    <location>
        <begin position="653"/>
        <end position="665"/>
    </location>
</feature>
<evidence type="ECO:0000256" key="2">
    <source>
        <dbReference type="ARBA" id="ARBA00022490"/>
    </source>
</evidence>
<feature type="compositionally biased region" description="Polar residues" evidence="4">
    <location>
        <begin position="2609"/>
        <end position="2636"/>
    </location>
</feature>
<dbReference type="Gene3D" id="3.80.10.10">
    <property type="entry name" value="Ribonuclease Inhibitor"/>
    <property type="match status" value="2"/>
</dbReference>
<dbReference type="InterPro" id="IPR052410">
    <property type="entry name" value="DRC5"/>
</dbReference>
<reference evidence="5 6" key="1">
    <citation type="submission" date="2018-08" db="EMBL/GenBank/DDBJ databases">
        <title>Aphanomyces genome sequencing and annotation.</title>
        <authorList>
            <person name="Minardi D."/>
            <person name="Oidtmann B."/>
            <person name="Van Der Giezen M."/>
            <person name="Studholme D.J."/>
        </authorList>
    </citation>
    <scope>NUCLEOTIDE SEQUENCE [LARGE SCALE GENOMIC DNA]</scope>
    <source>
        <strain evidence="5 6">Yx</strain>
    </source>
</reference>
<feature type="compositionally biased region" description="Basic and acidic residues" evidence="4">
    <location>
        <begin position="1630"/>
        <end position="1650"/>
    </location>
</feature>
<feature type="compositionally biased region" description="Basic and acidic residues" evidence="4">
    <location>
        <begin position="2786"/>
        <end position="2800"/>
    </location>
</feature>
<feature type="compositionally biased region" description="Polar residues" evidence="4">
    <location>
        <begin position="608"/>
        <end position="621"/>
    </location>
</feature>
<gene>
    <name evidence="5" type="ORF">DYB25_002527</name>
</gene>
<feature type="compositionally biased region" description="Basic and acidic residues" evidence="4">
    <location>
        <begin position="2229"/>
        <end position="2240"/>
    </location>
</feature>
<feature type="compositionally biased region" description="Basic and acidic residues" evidence="4">
    <location>
        <begin position="2404"/>
        <end position="2439"/>
    </location>
</feature>
<accession>A0A397BNL5</accession>
<feature type="compositionally biased region" description="Acidic residues" evidence="4">
    <location>
        <begin position="2513"/>
        <end position="2527"/>
    </location>
</feature>
<evidence type="ECO:0000313" key="6">
    <source>
        <dbReference type="Proteomes" id="UP000266239"/>
    </source>
</evidence>
<dbReference type="Pfam" id="PF13516">
    <property type="entry name" value="LRR_6"/>
    <property type="match status" value="3"/>
</dbReference>
<feature type="region of interest" description="Disordered" evidence="4">
    <location>
        <begin position="2087"/>
        <end position="2448"/>
    </location>
</feature>
<proteinExistence type="predicted"/>
<evidence type="ECO:0000256" key="1">
    <source>
        <dbReference type="ARBA" id="ARBA00004245"/>
    </source>
</evidence>
<name>A0A397BNL5_APHAT</name>
<feature type="compositionally biased region" description="Basic and acidic residues" evidence="4">
    <location>
        <begin position="2345"/>
        <end position="2367"/>
    </location>
</feature>
<feature type="region of interest" description="Disordered" evidence="4">
    <location>
        <begin position="1177"/>
        <end position="1498"/>
    </location>
</feature>
<dbReference type="InterPro" id="IPR032675">
    <property type="entry name" value="LRR_dom_sf"/>
</dbReference>
<feature type="region of interest" description="Disordered" evidence="4">
    <location>
        <begin position="646"/>
        <end position="697"/>
    </location>
</feature>
<feature type="compositionally biased region" description="Polar residues" evidence="4">
    <location>
        <begin position="2265"/>
        <end position="2281"/>
    </location>
</feature>
<evidence type="ECO:0000256" key="3">
    <source>
        <dbReference type="ARBA" id="ARBA00023212"/>
    </source>
</evidence>
<feature type="compositionally biased region" description="Basic and acidic residues" evidence="4">
    <location>
        <begin position="1736"/>
        <end position="1747"/>
    </location>
</feature>
<feature type="compositionally biased region" description="Basic and acidic residues" evidence="4">
    <location>
        <begin position="1198"/>
        <end position="1210"/>
    </location>
</feature>
<feature type="compositionally biased region" description="Polar residues" evidence="4">
    <location>
        <begin position="1602"/>
        <end position="1614"/>
    </location>
</feature>
<feature type="region of interest" description="Disordered" evidence="4">
    <location>
        <begin position="827"/>
        <end position="884"/>
    </location>
</feature>
<feature type="compositionally biased region" description="Basic and acidic residues" evidence="4">
    <location>
        <begin position="2196"/>
        <end position="2210"/>
    </location>
</feature>
<feature type="region of interest" description="Disordered" evidence="4">
    <location>
        <begin position="436"/>
        <end position="473"/>
    </location>
</feature>
<dbReference type="CDD" id="cd04508">
    <property type="entry name" value="Tudor_SF"/>
    <property type="match status" value="1"/>
</dbReference>
<protein>
    <recommendedName>
        <fullName evidence="7">Tudor domain-containing protein</fullName>
    </recommendedName>
</protein>
<dbReference type="PANTHER" id="PTHR24107:SF2">
    <property type="entry name" value="NLR FAMILY CARD DOMAIN CONTAINING 3"/>
    <property type="match status" value="1"/>
</dbReference>
<organism evidence="5 6">
    <name type="scientific">Aphanomyces astaci</name>
    <name type="common">Crayfish plague agent</name>
    <dbReference type="NCBI Taxonomy" id="112090"/>
    <lineage>
        <taxon>Eukaryota</taxon>
        <taxon>Sar</taxon>
        <taxon>Stramenopiles</taxon>
        <taxon>Oomycota</taxon>
        <taxon>Saprolegniomycetes</taxon>
        <taxon>Saprolegniales</taxon>
        <taxon>Verrucalvaceae</taxon>
        <taxon>Aphanomyces</taxon>
    </lineage>
</organism>
<feature type="compositionally biased region" description="Basic and acidic residues" evidence="4">
    <location>
        <begin position="2174"/>
        <end position="2189"/>
    </location>
</feature>
<feature type="region of interest" description="Disordered" evidence="4">
    <location>
        <begin position="603"/>
        <end position="632"/>
    </location>
</feature>
<dbReference type="VEuPathDB" id="FungiDB:H257_18259"/>
<dbReference type="Proteomes" id="UP000266239">
    <property type="component" value="Unassembled WGS sequence"/>
</dbReference>
<feature type="compositionally biased region" description="Low complexity" evidence="4">
    <location>
        <begin position="1261"/>
        <end position="1276"/>
    </location>
</feature>
<sequence>MRSATVPPAVGDKDKDECETNNMENPTDYTSRPTPRGGKRDAIDLRGCFLQTQDMPFVTTPLGSNQNTALQDLVLSHNRDISDEGGVNVLRAVAAEPLSLHDQVKLDLLRKSQTHTYLPNLLDAPANATLRSLCLSEVGLSVQSALRLALVLEVNTVLTHLDVSMNGFADTSNVAVTTALGRNRSLTLLNYAANPLSDAAAAIMAASLATHPALVTVHFSGCFAGPHAGTYVATSLTANHTITSMDLTSSGLKSDAVVAVLAQALERNTSLTCLHLGYNKITLRGCKLLKDAIAANKTCQLTDETLLLEGNSGVKSKSGNVVISGGHLLGPLNSIGIVDGMTDDSSFFAIQYDDGEREEAVPRSLLRLHEPGTFSVGSRVLARYNGGDDYYGGVIADINLDGQTYAISYDDGEYQDAVPFALIVDEGAPIETEIVSSAPIEPEIAPQRQLDEQRRAPNDVQQRMDERSPTPPYVVAPYESPSTGQSEVSLPSQPNKYDASGASIVNDGIGCATIDSMKLSRNIITDEGVVDPGKPVNELPSINTVLADQIAEGCDDNASPSEPVDNVDLPVVKIVSRPSSRRAQYTDEEGAQVDFIQRAPSIGRETLQKQPSSSQTLSSEYQPLRLVSPPESQLTVADAPIAHELNKLPTPDAAPSPSIIIIAPSPRERNPSPTPQPPSNPPRVVRPVSGGADSASGMADEAFSSVLTHQQEIQTILNTIREPVVDNDSMVVVVCPLQSNGETLVLAKLCDGGDPRVLRLMTAEHPEYHSPVHLFVSLLRQGHQYEDQKVACAACTLVLCMKHGTTTKVQQTAKGILRKDDLRLRGELFDDHQRNPAKPPPKPKPRTSRKPSKATTTHHSLSTDGEDDFTPTKSRLFSRNTMAPAPQLTHNVADSLTKIQQYSIKKPSTAFEFSSLAMPTSVKKPPKTPDNSALPVTKHTFTPFEEKLERRMIQATLCKLIPAPSPTVSTKDREDILLRTYGVPKLRHIDRIKGLPSVAAATSVTARPSAYESAAAPSSRGSATGRGVSSAKSVVAVRPPTIPRKAAKQQQPQGVVPRPPSKPGSNTTKKPGPATSIKAPPPRATSTIKVVKQNLSKTSTLAIPAMQHPSNLSQLATQLFHSVDGDELLTDKPVVEARLSFSDKLHEMIKKAEVALCRPPSAQSLANGDRRNDIPLMAKADACQPPSVRPLENDDGSEEKVTKCDNDHYTPSRSQAPDTGGGSDEMIQKAPQVEADQPPTLEATDSDGILKEAEVGVYQPSSARSLESGEGSEGISKQAEDDSSQMSSGRALGIGDGSDHTITKIDGEVCCPPSVPNIGGGDDVVNDTTNKSDEELKTHLSGRSLESGDGSDGICQPLSDPDIDIGYGSDEDFESDDDSDQVIKNDDVQLPAMGDLDCDEPIIKADHALSPPPSVRDDVNCKTTAKADDLSRVPSGREVDGDNATTNADEFSRPPSSRALGSEETTTNVDEISHLPTDPDIDGGDITINADEVSRPPTERVLDSGEAIIMADELTSPPSVRGVDGDNATTKADELSRPPSSRTLDSEETMTYVDEISHLSTNLNPFDRGISTTNGGEVIRPPAVREGDSDEQITRAKELRRPSSSRFLDSVETTSKTEDELRRPSTGRGVGDDRTTTADELSRPPTPRETESDDTTTKAPAGELRIRAVQDIECDETITKADEISRLLSSRDVYCGDTTAKDEVELSRPPSRQLELIRFPSSQALDSDDTTIQPDEFSRPLSERLDGNDITTEAVDRSHPPSVQDLDSDDISTKTTNTAENELSPLAGALTHAFGSGGDESFESNGGSEEMIEKARDESCSPPSALDLDGDDTTAKAYTLSRPLSDREVDTGENIINADDFSRLPSVRQFDSVETTSKTENELSRPPSSQYLDGNDTTTQADNLSCPPIVRDVDGDDATTKATTRELISPLPVRDLGSDETNTKADEPKHLPSSRDLDGDDCTTKPDELSRPSSGRAMDSCEATAKSAGCDRDLGGDGITIETDELSRPPSVQGLDCDVMSIKVDELHPPSRVLASCEGSVGSAATTENTEDELNRPVSGRAPNSEIGRDEILKKFDEEVVQPYSARSLVSGEGSQGNFHEVESESSQRPSGHILGIGDGSDLTITKADDERNSPLSDRSLKSSDGSSDGMSRKAEVERYPPPGDIGYGSNEAFQRDDESGEVIPKDNDELPAVGDFERGEPINKSDHHFSPPFVREINRDNTTIKSTLDGDDKTTKADDLSCPLSGQEVDSDGMTTKADELSRPPSSRALNSGEITTTTDEISRPHTNPDLDSDLATINADEISRPESERALDNGETITMADEPNSPPSAGQIDGDNATTKAGEICRRPSKELHNDEANTKTDEFSRPSSSRYLASEEATTKVDEISRPLTDLDINDDNSTIKADELSHRLSEREVDGDDTTSKADETFRPATVRDVDSEATATKTDELSCPPFVQALDSCDGSVGIGEMTIMTEDELYRPHAVSTLDKTPKKPDTEHYAPPSAGSAYGSDGDFESDDGSDETTNEVEDKLYRPPSVRNLAKEDTTTEAVDASHPPTAPDLDNDDTTTKSNQLSLALTESDLDRDSSTTQADEIKRPLSVREVDGDDTSTNADEISRRPPSSRTINVHDTTTKAEQLSRPPSDRELASDDTITEASDPPSSPVLDISETTTTTADETSHRSTVRALDGDDMTTKAEQPSRPPSDRELASDDTITEASDPPSSPVLDISETTTTTADEISHRSTVRVLGSDDTTTHADELSRSLSDQDIGGDDKSGEASRPLSVRVLDDHDTTTKADELGRPPPDGGQDSDYGDYGSDGDFESDDEAAK</sequence>
<feature type="compositionally biased region" description="Low complexity" evidence="4">
    <location>
        <begin position="2806"/>
        <end position="2815"/>
    </location>
</feature>
<comment type="subcellular location">
    <subcellularLocation>
        <location evidence="1">Cytoplasm</location>
        <location evidence="1">Cytoskeleton</location>
    </subcellularLocation>
</comment>
<feature type="compositionally biased region" description="Basic and acidic residues" evidence="4">
    <location>
        <begin position="1415"/>
        <end position="1440"/>
    </location>
</feature>
<feature type="region of interest" description="Disordered" evidence="4">
    <location>
        <begin position="2475"/>
        <end position="2829"/>
    </location>
</feature>
<feature type="region of interest" description="Disordered" evidence="4">
    <location>
        <begin position="1511"/>
        <end position="1664"/>
    </location>
</feature>
<feature type="compositionally biased region" description="Acidic residues" evidence="4">
    <location>
        <begin position="2817"/>
        <end position="2829"/>
    </location>
</feature>
<evidence type="ECO:0000256" key="4">
    <source>
        <dbReference type="SAM" id="MobiDB-lite"/>
    </source>
</evidence>
<feature type="region of interest" description="Disordered" evidence="4">
    <location>
        <begin position="1003"/>
        <end position="1086"/>
    </location>
</feature>
<dbReference type="EMBL" id="QUTA01004383">
    <property type="protein sequence ID" value="RHY19965.1"/>
    <property type="molecule type" value="Genomic_DNA"/>
</dbReference>
<evidence type="ECO:0008006" key="7">
    <source>
        <dbReference type="Google" id="ProtNLM"/>
    </source>
</evidence>
<feature type="compositionally biased region" description="Polar residues" evidence="4">
    <location>
        <begin position="20"/>
        <end position="33"/>
    </location>
</feature>